<keyword evidence="3" id="KW-0808">Transferase</keyword>
<feature type="region of interest" description="Disordered" evidence="1">
    <location>
        <begin position="1"/>
        <end position="29"/>
    </location>
</feature>
<evidence type="ECO:0000313" key="3">
    <source>
        <dbReference type="EMBL" id="GEN63389.1"/>
    </source>
</evidence>
<evidence type="ECO:0000256" key="1">
    <source>
        <dbReference type="SAM" id="MobiDB-lite"/>
    </source>
</evidence>
<dbReference type="PANTHER" id="PTHR12526">
    <property type="entry name" value="GLYCOSYLTRANSFERASE"/>
    <property type="match status" value="1"/>
</dbReference>
<evidence type="ECO:0000259" key="2">
    <source>
        <dbReference type="Pfam" id="PF00534"/>
    </source>
</evidence>
<dbReference type="CDD" id="cd03811">
    <property type="entry name" value="GT4_GT28_WabH-like"/>
    <property type="match status" value="1"/>
</dbReference>
<dbReference type="EMBL" id="BJYG01000019">
    <property type="protein sequence ID" value="GEN63389.1"/>
    <property type="molecule type" value="Genomic_DNA"/>
</dbReference>
<proteinExistence type="predicted"/>
<name>A0A511XKC5_9PROT</name>
<feature type="compositionally biased region" description="Pro residues" evidence="1">
    <location>
        <begin position="18"/>
        <end position="28"/>
    </location>
</feature>
<protein>
    <submittedName>
        <fullName evidence="3">Glycosyl transferase</fullName>
    </submittedName>
</protein>
<dbReference type="InterPro" id="IPR001296">
    <property type="entry name" value="Glyco_trans_1"/>
</dbReference>
<dbReference type="GO" id="GO:0016757">
    <property type="term" value="F:glycosyltransferase activity"/>
    <property type="evidence" value="ECO:0007669"/>
    <property type="project" value="TreeGrafter"/>
</dbReference>
<dbReference type="SUPFAM" id="SSF53756">
    <property type="entry name" value="UDP-Glycosyltransferase/glycogen phosphorylase"/>
    <property type="match status" value="1"/>
</dbReference>
<dbReference type="PANTHER" id="PTHR12526:SF635">
    <property type="entry name" value="GLYCOSYL TRANSFERASE GROUP 1"/>
    <property type="match status" value="1"/>
</dbReference>
<sequence length="412" mass="44777">MSGIKNELFRDGGDSIPDPYPGPHPGTPPHVRTIASLSSTLSPEPFHKSVPEILDPGELPLPEPPVTPVRVAHVMAGAAAGGAELFFERLCIAQAKSGLDVLPVIRRNAERLVRLQAGNLTPRELRFGGQADLLTRPRLNAALKNFSPTVVVAWMNRAARFTPTGPWTLTGRLGGFYDLSYYRRCTHLIGNTRGLVSWMTRQGWPESQVHYVPNFATDIGHVAPKRPAEIPDGVPFILALGRLHTNKAFDVLIRAIARVPGVHLMIAGEGPEREALETLTRTERVSDRVHMPGWVDPPGLIRACDLFVCPSRHEPLGNVVIEGFSAVRPVVAAASQGPRELIVHGRNGLLASIDDDKMLAAAMQTVLSDHALAHRLAVAGRATYEHDFAPKPVLAAWSVFLRRVAPDAYQGA</sequence>
<gene>
    <name evidence="3" type="ORF">AOE01nite_16130</name>
</gene>
<reference evidence="3 4" key="1">
    <citation type="submission" date="2019-07" db="EMBL/GenBank/DDBJ databases">
        <title>Whole genome shotgun sequence of Acetobacter oeni NBRC 105207.</title>
        <authorList>
            <person name="Hosoyama A."/>
            <person name="Uohara A."/>
            <person name="Ohji S."/>
            <person name="Ichikawa N."/>
        </authorList>
    </citation>
    <scope>NUCLEOTIDE SEQUENCE [LARGE SCALE GENOMIC DNA]</scope>
    <source>
        <strain evidence="3 4">NBRC 105207</strain>
    </source>
</reference>
<dbReference type="Proteomes" id="UP000321746">
    <property type="component" value="Unassembled WGS sequence"/>
</dbReference>
<dbReference type="Gene3D" id="3.40.50.2000">
    <property type="entry name" value="Glycogen Phosphorylase B"/>
    <property type="match status" value="2"/>
</dbReference>
<keyword evidence="4" id="KW-1185">Reference proteome</keyword>
<feature type="domain" description="Glycosyl transferase family 1" evidence="2">
    <location>
        <begin position="228"/>
        <end position="381"/>
    </location>
</feature>
<comment type="caution">
    <text evidence="3">The sequence shown here is derived from an EMBL/GenBank/DDBJ whole genome shotgun (WGS) entry which is preliminary data.</text>
</comment>
<dbReference type="Pfam" id="PF00534">
    <property type="entry name" value="Glycos_transf_1"/>
    <property type="match status" value="1"/>
</dbReference>
<dbReference type="AlphaFoldDB" id="A0A511XKC5"/>
<accession>A0A511XKC5</accession>
<organism evidence="3 4">
    <name type="scientific">Acetobacter oeni</name>
    <dbReference type="NCBI Taxonomy" id="304077"/>
    <lineage>
        <taxon>Bacteria</taxon>
        <taxon>Pseudomonadati</taxon>
        <taxon>Pseudomonadota</taxon>
        <taxon>Alphaproteobacteria</taxon>
        <taxon>Acetobacterales</taxon>
        <taxon>Acetobacteraceae</taxon>
        <taxon>Acetobacter</taxon>
    </lineage>
</organism>
<evidence type="ECO:0000313" key="4">
    <source>
        <dbReference type="Proteomes" id="UP000321746"/>
    </source>
</evidence>